<accession>A0AAV8QUW7</accession>
<comment type="caution">
    <text evidence="1">The sequence shown here is derived from an EMBL/GenBank/DDBJ whole genome shotgun (WGS) entry which is preliminary data.</text>
</comment>
<organism evidence="1 2">
    <name type="scientific">Ensete ventricosum</name>
    <name type="common">Abyssinian banana</name>
    <name type="synonym">Musa ensete</name>
    <dbReference type="NCBI Taxonomy" id="4639"/>
    <lineage>
        <taxon>Eukaryota</taxon>
        <taxon>Viridiplantae</taxon>
        <taxon>Streptophyta</taxon>
        <taxon>Embryophyta</taxon>
        <taxon>Tracheophyta</taxon>
        <taxon>Spermatophyta</taxon>
        <taxon>Magnoliopsida</taxon>
        <taxon>Liliopsida</taxon>
        <taxon>Zingiberales</taxon>
        <taxon>Musaceae</taxon>
        <taxon>Ensete</taxon>
    </lineage>
</organism>
<dbReference type="PANTHER" id="PTHR35765:SF2">
    <property type="entry name" value="OS05G0569200 PROTEIN"/>
    <property type="match status" value="1"/>
</dbReference>
<reference evidence="1 2" key="1">
    <citation type="submission" date="2022-12" db="EMBL/GenBank/DDBJ databases">
        <title>Chromosome-scale assembly of the Ensete ventricosum genome.</title>
        <authorList>
            <person name="Dussert Y."/>
            <person name="Stocks J."/>
            <person name="Wendawek A."/>
            <person name="Woldeyes F."/>
            <person name="Nichols R.A."/>
            <person name="Borrell J.S."/>
        </authorList>
    </citation>
    <scope>NUCLEOTIDE SEQUENCE [LARGE SCALE GENOMIC DNA]</scope>
    <source>
        <strain evidence="2">cv. Maze</strain>
        <tissue evidence="1">Seeds</tissue>
    </source>
</reference>
<name>A0AAV8QUW7_ENSVE</name>
<evidence type="ECO:0000313" key="2">
    <source>
        <dbReference type="Proteomes" id="UP001222027"/>
    </source>
</evidence>
<evidence type="ECO:0000313" key="1">
    <source>
        <dbReference type="EMBL" id="KAJ8483547.1"/>
    </source>
</evidence>
<sequence>MSPPFVSLSIANLTAFAAPKSSLFPGARPLPPFLPSRLQTPAALLGIRRQRCGRGALVPPSAAASAFSAAAEDEEWLKKLPDKKKPLYSHSLPCMEAWLRNQGFRQSRDDRAVWVVEKPNWHAQLSLDVTDLYIRYLKSGPGNLEKDIERRFSYALSREDIENAILGGP</sequence>
<dbReference type="InterPro" id="IPR021489">
    <property type="entry name" value="DUF3143"/>
</dbReference>
<keyword evidence="2" id="KW-1185">Reference proteome</keyword>
<gene>
    <name evidence="1" type="ORF">OPV22_016032</name>
</gene>
<proteinExistence type="predicted"/>
<dbReference type="AlphaFoldDB" id="A0AAV8QUW7"/>
<dbReference type="EMBL" id="JAQQAF010000005">
    <property type="protein sequence ID" value="KAJ8483547.1"/>
    <property type="molecule type" value="Genomic_DNA"/>
</dbReference>
<dbReference type="Pfam" id="PF11341">
    <property type="entry name" value="DUF3143"/>
    <property type="match status" value="1"/>
</dbReference>
<dbReference type="Proteomes" id="UP001222027">
    <property type="component" value="Unassembled WGS sequence"/>
</dbReference>
<protein>
    <submittedName>
        <fullName evidence="1">Uncharacterized protein</fullName>
    </submittedName>
</protein>
<dbReference type="PANTHER" id="PTHR35765">
    <property type="entry name" value="OS05G0569200 PROTEIN"/>
    <property type="match status" value="1"/>
</dbReference>